<protein>
    <submittedName>
        <fullName evidence="4">Glycosyltransferase family 2 protein</fullName>
        <ecNumber evidence="4">2.4.-.-</ecNumber>
    </submittedName>
</protein>
<keyword evidence="5" id="KW-1185">Reference proteome</keyword>
<sequence length="287" mass="32045">MIRIAVVITCFNRREKTLNCLKALFEQQRIDQVELGVFLVDDGSADGTADAVRQAFPTVTLIGGDGNLFWNGGMRVAMAAAMCHEFDFYLWLNDDTYLFPDALAGLLRTHESIVRPSGRETIVAGTTCDPASGKTSYGGLVKTNWWQPLHYSRLEPGSEPRPCDTMNGNCVLIPAAVARRVGNLESAFVHSMGDWDYGYRAKALGFDIHIAPGHQGACRNDAADREVDTRRLSVRERWKKVTSPKGLPIRAWRVYTRRHAGPLWPLYWLRPYVFAVAAGLFRGGGRR</sequence>
<dbReference type="InterPro" id="IPR029044">
    <property type="entry name" value="Nucleotide-diphossugar_trans"/>
</dbReference>
<dbReference type="SUPFAM" id="SSF53448">
    <property type="entry name" value="Nucleotide-diphospho-sugar transferases"/>
    <property type="match status" value="1"/>
</dbReference>
<accession>A0ABW1AN30</accession>
<dbReference type="PANTHER" id="PTHR43179">
    <property type="entry name" value="RHAMNOSYLTRANSFERASE WBBL"/>
    <property type="match status" value="1"/>
</dbReference>
<evidence type="ECO:0000256" key="2">
    <source>
        <dbReference type="ARBA" id="ARBA00022676"/>
    </source>
</evidence>
<comment type="caution">
    <text evidence="4">The sequence shown here is derived from an EMBL/GenBank/DDBJ whole genome shotgun (WGS) entry which is preliminary data.</text>
</comment>
<proteinExistence type="inferred from homology"/>
<name>A0ABW1AN30_9RHOO</name>
<dbReference type="Gene3D" id="3.90.550.10">
    <property type="entry name" value="Spore Coat Polysaccharide Biosynthesis Protein SpsA, Chain A"/>
    <property type="match status" value="1"/>
</dbReference>
<dbReference type="RefSeq" id="WP_385961069.1">
    <property type="nucleotide sequence ID" value="NZ_JBHSOG010000014.1"/>
</dbReference>
<dbReference type="EMBL" id="JBHSOG010000014">
    <property type="protein sequence ID" value="MFC5768692.1"/>
    <property type="molecule type" value="Genomic_DNA"/>
</dbReference>
<gene>
    <name evidence="4" type="ORF">ACFPTN_04850</name>
</gene>
<dbReference type="PANTHER" id="PTHR43179:SF12">
    <property type="entry name" value="GALACTOFURANOSYLTRANSFERASE GLFT2"/>
    <property type="match status" value="1"/>
</dbReference>
<dbReference type="Proteomes" id="UP001595974">
    <property type="component" value="Unassembled WGS sequence"/>
</dbReference>
<dbReference type="Pfam" id="PF13641">
    <property type="entry name" value="Glyco_tranf_2_3"/>
    <property type="match status" value="1"/>
</dbReference>
<evidence type="ECO:0000256" key="1">
    <source>
        <dbReference type="ARBA" id="ARBA00006739"/>
    </source>
</evidence>
<evidence type="ECO:0000256" key="3">
    <source>
        <dbReference type="ARBA" id="ARBA00022679"/>
    </source>
</evidence>
<reference evidence="5" key="1">
    <citation type="journal article" date="2019" name="Int. J. Syst. Evol. Microbiol.">
        <title>The Global Catalogue of Microorganisms (GCM) 10K type strain sequencing project: providing services to taxonomists for standard genome sequencing and annotation.</title>
        <authorList>
            <consortium name="The Broad Institute Genomics Platform"/>
            <consortium name="The Broad Institute Genome Sequencing Center for Infectious Disease"/>
            <person name="Wu L."/>
            <person name="Ma J."/>
        </authorList>
    </citation>
    <scope>NUCLEOTIDE SEQUENCE [LARGE SCALE GENOMIC DNA]</scope>
    <source>
        <strain evidence="5">SHR3</strain>
    </source>
</reference>
<evidence type="ECO:0000313" key="5">
    <source>
        <dbReference type="Proteomes" id="UP001595974"/>
    </source>
</evidence>
<keyword evidence="2 4" id="KW-0328">Glycosyltransferase</keyword>
<organism evidence="4 5">
    <name type="scientific">Thauera sinica</name>
    <dbReference type="NCBI Taxonomy" id="2665146"/>
    <lineage>
        <taxon>Bacteria</taxon>
        <taxon>Pseudomonadati</taxon>
        <taxon>Pseudomonadota</taxon>
        <taxon>Betaproteobacteria</taxon>
        <taxon>Rhodocyclales</taxon>
        <taxon>Zoogloeaceae</taxon>
        <taxon>Thauera</taxon>
    </lineage>
</organism>
<comment type="similarity">
    <text evidence="1">Belongs to the glycosyltransferase 2 family.</text>
</comment>
<evidence type="ECO:0000313" key="4">
    <source>
        <dbReference type="EMBL" id="MFC5768692.1"/>
    </source>
</evidence>
<dbReference type="GO" id="GO:0016757">
    <property type="term" value="F:glycosyltransferase activity"/>
    <property type="evidence" value="ECO:0007669"/>
    <property type="project" value="UniProtKB-KW"/>
</dbReference>
<dbReference type="EC" id="2.4.-.-" evidence="4"/>
<keyword evidence="3 4" id="KW-0808">Transferase</keyword>